<evidence type="ECO:0000256" key="1">
    <source>
        <dbReference type="SAM" id="Phobius"/>
    </source>
</evidence>
<keyword evidence="1" id="KW-0812">Transmembrane</keyword>
<reference evidence="3" key="1">
    <citation type="submission" date="2008-12" db="EMBL/GenBank/DDBJ databases">
        <title>Annotation of Streptomyces ghanaensis ATCC 14672.</title>
        <authorList>
            <consortium name="The Broad Institute Genome Sequencing Platform"/>
            <consortium name="Broad Institute Microbial Sequencing Center"/>
            <person name="Fischbach M."/>
            <person name="Ward D."/>
            <person name="Young S."/>
            <person name="Kodira C.D."/>
            <person name="Zeng Q."/>
            <person name="Koehrsen M."/>
            <person name="Godfrey P."/>
            <person name="Alvarado L."/>
            <person name="Berlin A.M."/>
            <person name="Borenstein D."/>
            <person name="Chen Z."/>
            <person name="Engels R."/>
            <person name="Freedman E."/>
            <person name="Gellesch M."/>
            <person name="Goldberg J."/>
            <person name="Griggs A."/>
            <person name="Gujja S."/>
            <person name="Heiman D.I."/>
            <person name="Hepburn T.A."/>
            <person name="Howarth C."/>
            <person name="Jen D."/>
            <person name="Larson L."/>
            <person name="Lewis B."/>
            <person name="Mehta T."/>
            <person name="Park D."/>
            <person name="Pearson M."/>
            <person name="Roberts A."/>
            <person name="Saif S."/>
            <person name="Shea T.D."/>
            <person name="Shenoy N."/>
            <person name="Sisk P."/>
            <person name="Stolte C."/>
            <person name="Sykes S.N."/>
            <person name="Walk T."/>
            <person name="White J."/>
            <person name="Yandava C."/>
            <person name="Straight P."/>
            <person name="Clardy J."/>
            <person name="Hung D."/>
            <person name="Kolter R."/>
            <person name="Mekalanos J."/>
            <person name="Walker S."/>
            <person name="Walsh C.T."/>
            <person name="Wieland B.L.C."/>
            <person name="Ilzarbe M."/>
            <person name="Galagan J."/>
            <person name="Nusbaum C."/>
            <person name="Birren B."/>
        </authorList>
    </citation>
    <scope>NUCLEOTIDE SEQUENCE [LARGE SCALE GENOMIC DNA]</scope>
    <source>
        <strain evidence="3">ATCC 14672 / DSM 40746 / JCM 4963 / KCTC 9882 / NRRL B-12104 / FH 1290</strain>
    </source>
</reference>
<sequence length="32" mass="3971">MPREKGLYPMIFFFFFLIPVFYLQNKRPITLC</sequence>
<dbReference type="AlphaFoldDB" id="D5ZQZ7"/>
<dbReference type="EMBL" id="DS999641">
    <property type="protein sequence ID" value="EFE68388.2"/>
    <property type="molecule type" value="Genomic_DNA"/>
</dbReference>
<protein>
    <submittedName>
        <fullName evidence="2">Predicted protein</fullName>
    </submittedName>
</protein>
<evidence type="ECO:0000313" key="3">
    <source>
        <dbReference type="Proteomes" id="UP000003824"/>
    </source>
</evidence>
<proteinExistence type="predicted"/>
<keyword evidence="1" id="KW-1133">Transmembrane helix</keyword>
<name>D5ZQZ7_STRV1</name>
<organism evidence="2 3">
    <name type="scientific">Streptomyces viridosporus (strain ATCC 14672 / DSM 40746 / JCM 4963 / KCTC 9882 / NRRL B-12104 / FH 1290)</name>
    <name type="common">Streptomyces ghanaensis</name>
    <dbReference type="NCBI Taxonomy" id="566461"/>
    <lineage>
        <taxon>Bacteria</taxon>
        <taxon>Bacillati</taxon>
        <taxon>Actinomycetota</taxon>
        <taxon>Actinomycetes</taxon>
        <taxon>Kitasatosporales</taxon>
        <taxon>Streptomycetaceae</taxon>
        <taxon>Streptomyces</taxon>
    </lineage>
</organism>
<feature type="transmembrane region" description="Helical" evidence="1">
    <location>
        <begin position="6"/>
        <end position="23"/>
    </location>
</feature>
<dbReference type="Proteomes" id="UP000003824">
    <property type="component" value="Unassembled WGS sequence"/>
</dbReference>
<gene>
    <name evidence="2" type="ORF">SSFG_03632</name>
</gene>
<evidence type="ECO:0000313" key="2">
    <source>
        <dbReference type="EMBL" id="EFE68388.2"/>
    </source>
</evidence>
<keyword evidence="1" id="KW-0472">Membrane</keyword>
<accession>D5ZQZ7</accession>